<evidence type="ECO:0000256" key="1">
    <source>
        <dbReference type="ARBA" id="ARBA00022801"/>
    </source>
</evidence>
<keyword evidence="1" id="KW-0378">Hydrolase</keyword>
<dbReference type="InterPro" id="IPR029058">
    <property type="entry name" value="AB_hydrolase_fold"/>
</dbReference>
<proteinExistence type="predicted"/>
<protein>
    <submittedName>
        <fullName evidence="3">Acetyl esterase</fullName>
    </submittedName>
</protein>
<sequence length="305" mass="33566">MNETLPEQTKKFLDQMSGLPALHRMTPDEIRKVIIANAISERHELADTQDAELQGPHGPLTVRIYRPTNKEKLPVIVFYHGGGFVFNRIADYDPMCGKLAHVTGHAVVSVDYRLAPEHKFPVQIDEALYAAQWVYENAEALGFYADRVAVAGESVGGNLAALVAQQAVKRGTPRIARQILLCPVTDWSGSYASKTTYGAGYFLETALLDYCAGHYFGSDADRANPLASPLLGDVDGLPPALVVTAELDPLRDEGELYARKLAESGVRVSWKRYPGMIHLFYALTDVFDDGHDVYAFIARELGTPD</sequence>
<comment type="caution">
    <text evidence="3">The sequence shown here is derived from an EMBL/GenBank/DDBJ whole genome shotgun (WGS) entry which is preliminary data.</text>
</comment>
<evidence type="ECO:0000259" key="2">
    <source>
        <dbReference type="Pfam" id="PF07859"/>
    </source>
</evidence>
<name>A0A5S5C569_9BACL</name>
<dbReference type="Pfam" id="PF07859">
    <property type="entry name" value="Abhydrolase_3"/>
    <property type="match status" value="1"/>
</dbReference>
<evidence type="ECO:0000313" key="4">
    <source>
        <dbReference type="Proteomes" id="UP000323257"/>
    </source>
</evidence>
<dbReference type="PANTHER" id="PTHR48081:SF8">
    <property type="entry name" value="ALPHA_BETA HYDROLASE FOLD-3 DOMAIN-CONTAINING PROTEIN-RELATED"/>
    <property type="match status" value="1"/>
</dbReference>
<dbReference type="RefSeq" id="WP_246183379.1">
    <property type="nucleotide sequence ID" value="NZ_VNHS01000005.1"/>
</dbReference>
<dbReference type="InterPro" id="IPR013094">
    <property type="entry name" value="AB_hydrolase_3"/>
</dbReference>
<keyword evidence="4" id="KW-1185">Reference proteome</keyword>
<accession>A0A5S5C569</accession>
<dbReference type="PANTHER" id="PTHR48081">
    <property type="entry name" value="AB HYDROLASE SUPERFAMILY PROTEIN C4A8.06C"/>
    <property type="match status" value="1"/>
</dbReference>
<reference evidence="3 4" key="1">
    <citation type="submission" date="2019-07" db="EMBL/GenBank/DDBJ databases">
        <title>Genomic Encyclopedia of Type Strains, Phase III (KMG-III): the genomes of soil and plant-associated and newly described type strains.</title>
        <authorList>
            <person name="Whitman W."/>
        </authorList>
    </citation>
    <scope>NUCLEOTIDE SEQUENCE [LARGE SCALE GENOMIC DNA]</scope>
    <source>
        <strain evidence="3 4">BL24</strain>
    </source>
</reference>
<dbReference type="Gene3D" id="3.40.50.1820">
    <property type="entry name" value="alpha/beta hydrolase"/>
    <property type="match status" value="1"/>
</dbReference>
<dbReference type="Proteomes" id="UP000323257">
    <property type="component" value="Unassembled WGS sequence"/>
</dbReference>
<gene>
    <name evidence="3" type="ORF">BCM02_105129</name>
</gene>
<dbReference type="InterPro" id="IPR050300">
    <property type="entry name" value="GDXG_lipolytic_enzyme"/>
</dbReference>
<evidence type="ECO:0000313" key="3">
    <source>
        <dbReference type="EMBL" id="TYP74585.1"/>
    </source>
</evidence>
<dbReference type="GO" id="GO:0016787">
    <property type="term" value="F:hydrolase activity"/>
    <property type="evidence" value="ECO:0007669"/>
    <property type="project" value="UniProtKB-KW"/>
</dbReference>
<feature type="domain" description="Alpha/beta hydrolase fold-3" evidence="2">
    <location>
        <begin position="76"/>
        <end position="281"/>
    </location>
</feature>
<dbReference type="SUPFAM" id="SSF53474">
    <property type="entry name" value="alpha/beta-Hydrolases"/>
    <property type="match status" value="1"/>
</dbReference>
<organism evidence="3 4">
    <name type="scientific">Paenibacillus methanolicus</name>
    <dbReference type="NCBI Taxonomy" id="582686"/>
    <lineage>
        <taxon>Bacteria</taxon>
        <taxon>Bacillati</taxon>
        <taxon>Bacillota</taxon>
        <taxon>Bacilli</taxon>
        <taxon>Bacillales</taxon>
        <taxon>Paenibacillaceae</taxon>
        <taxon>Paenibacillus</taxon>
    </lineage>
</organism>
<dbReference type="EMBL" id="VNHS01000005">
    <property type="protein sequence ID" value="TYP74585.1"/>
    <property type="molecule type" value="Genomic_DNA"/>
</dbReference>
<dbReference type="AlphaFoldDB" id="A0A5S5C569"/>